<dbReference type="Proteomes" id="UP000829398">
    <property type="component" value="Chromosome 3"/>
</dbReference>
<proteinExistence type="predicted"/>
<evidence type="ECO:0000313" key="2">
    <source>
        <dbReference type="Proteomes" id="UP000829398"/>
    </source>
</evidence>
<gene>
    <name evidence="1" type="ORF">KPL71_008246</name>
</gene>
<accession>A0ACB8M5N3</accession>
<dbReference type="EMBL" id="CM039172">
    <property type="protein sequence ID" value="KAH9780861.1"/>
    <property type="molecule type" value="Genomic_DNA"/>
</dbReference>
<protein>
    <submittedName>
        <fullName evidence="1">S-adenosylmethionine carrier 1</fullName>
    </submittedName>
</protein>
<name>A0ACB8M5N3_CITSI</name>
<organism evidence="1 2">
    <name type="scientific">Citrus sinensis</name>
    <name type="common">Sweet orange</name>
    <name type="synonym">Citrus aurantium var. sinensis</name>
    <dbReference type="NCBI Taxonomy" id="2711"/>
    <lineage>
        <taxon>Eukaryota</taxon>
        <taxon>Viridiplantae</taxon>
        <taxon>Streptophyta</taxon>
        <taxon>Embryophyta</taxon>
        <taxon>Tracheophyta</taxon>
        <taxon>Spermatophyta</taxon>
        <taxon>Magnoliopsida</taxon>
        <taxon>eudicotyledons</taxon>
        <taxon>Gunneridae</taxon>
        <taxon>Pentapetalae</taxon>
        <taxon>rosids</taxon>
        <taxon>malvids</taxon>
        <taxon>Sapindales</taxon>
        <taxon>Rutaceae</taxon>
        <taxon>Aurantioideae</taxon>
        <taxon>Citrus</taxon>
    </lineage>
</organism>
<evidence type="ECO:0000313" key="1">
    <source>
        <dbReference type="EMBL" id="KAH9780861.1"/>
    </source>
</evidence>
<keyword evidence="2" id="KW-1185">Reference proteome</keyword>
<sequence length="279" mass="29538">MAPLTLGADAKTSSGGTAGVVVETALYPIDTIKTRLQAVRGGGKINFKGLYSGLAGNLAGVLPASALFVGVYEPTKQKLLQIFPENLSAAAHLTAGAIGGFAASLVRVPTEVVKQRLQTGQYASAPDAVRLIASKEGFKGLYAGYGSFLLRDLPFDAIQFCIYEQLRIGYKAAARRDLNDPENAIIGAFAGAITGAITTPLDVIKTRLMVQGSANQYKGIFDCVQTIVREEGPPALLKLCVVVVVLVMVEVVGGLHALSECVGRNILQWVLTNSRKFEQ</sequence>
<comment type="caution">
    <text evidence="1">The sequence shown here is derived from an EMBL/GenBank/DDBJ whole genome shotgun (WGS) entry which is preliminary data.</text>
</comment>
<reference evidence="2" key="1">
    <citation type="journal article" date="2023" name="Hortic. Res.">
        <title>A chromosome-level phased genome enabling allele-level studies in sweet orange: a case study on citrus Huanglongbing tolerance.</title>
        <authorList>
            <person name="Wu B."/>
            <person name="Yu Q."/>
            <person name="Deng Z."/>
            <person name="Duan Y."/>
            <person name="Luo F."/>
            <person name="Gmitter F. Jr."/>
        </authorList>
    </citation>
    <scope>NUCLEOTIDE SEQUENCE [LARGE SCALE GENOMIC DNA]</scope>
    <source>
        <strain evidence="2">cv. Valencia</strain>
    </source>
</reference>